<protein>
    <recommendedName>
        <fullName evidence="10">DNA-directed RNA polymerase subunit</fullName>
        <ecNumber evidence="10">2.7.7.6</ecNumber>
    </recommendedName>
</protein>
<evidence type="ECO:0000256" key="2">
    <source>
        <dbReference type="ARBA" id="ARBA00022478"/>
    </source>
</evidence>
<dbReference type="InterPro" id="IPR042102">
    <property type="entry name" value="RNA_pol_Rpb1_3_sf"/>
</dbReference>
<dbReference type="Gene3D" id="4.10.860.120">
    <property type="entry name" value="RNA polymerase II, clamp domain"/>
    <property type="match status" value="1"/>
</dbReference>
<comment type="similarity">
    <text evidence="1 10">Belongs to the RNA polymerase beta' chain family.</text>
</comment>
<dbReference type="SMART" id="SM00663">
    <property type="entry name" value="RPOLA_N"/>
    <property type="match status" value="1"/>
</dbReference>
<comment type="catalytic activity">
    <reaction evidence="10">
        <text>RNA(n) + a ribonucleoside 5'-triphosphate = RNA(n+1) + diphosphate</text>
        <dbReference type="Rhea" id="RHEA:21248"/>
        <dbReference type="Rhea" id="RHEA-COMP:14527"/>
        <dbReference type="Rhea" id="RHEA-COMP:17342"/>
        <dbReference type="ChEBI" id="CHEBI:33019"/>
        <dbReference type="ChEBI" id="CHEBI:61557"/>
        <dbReference type="ChEBI" id="CHEBI:140395"/>
        <dbReference type="EC" id="2.7.7.6"/>
    </reaction>
</comment>
<feature type="domain" description="RNA polymerase N-terminal" evidence="11">
    <location>
        <begin position="226"/>
        <end position="526"/>
    </location>
</feature>
<dbReference type="Gene3D" id="1.10.132.30">
    <property type="match status" value="1"/>
</dbReference>
<dbReference type="Gene3D" id="2.40.40.20">
    <property type="match status" value="1"/>
</dbReference>
<dbReference type="InterPro" id="IPR007073">
    <property type="entry name" value="RNA_pol_Rpb1_7"/>
</dbReference>
<keyword evidence="3 10" id="KW-0808">Transferase</keyword>
<name>A0A2P0VP07_9VIRU</name>
<evidence type="ECO:0000313" key="12">
    <source>
        <dbReference type="EMBL" id="AUF82600.1"/>
    </source>
</evidence>
<dbReference type="InterPro" id="IPR045867">
    <property type="entry name" value="DNA-dir_RpoC_beta_prime"/>
</dbReference>
<dbReference type="Gene3D" id="6.20.50.80">
    <property type="match status" value="1"/>
</dbReference>
<keyword evidence="7" id="KW-0460">Magnesium</keyword>
<dbReference type="InterPro" id="IPR007075">
    <property type="entry name" value="RNA_pol_Rpb1_6"/>
</dbReference>
<dbReference type="Pfam" id="PF04983">
    <property type="entry name" value="RNA_pol_Rpb1_3"/>
    <property type="match status" value="1"/>
</dbReference>
<proteinExistence type="inferred from homology"/>
<dbReference type="InterPro" id="IPR044893">
    <property type="entry name" value="RNA_pol_Rpb1_clamp_domain"/>
</dbReference>
<dbReference type="InterPro" id="IPR007081">
    <property type="entry name" value="RNA_pol_Rpb1_5"/>
</dbReference>
<evidence type="ECO:0000256" key="3">
    <source>
        <dbReference type="ARBA" id="ARBA00022679"/>
    </source>
</evidence>
<keyword evidence="5" id="KW-0479">Metal-binding</keyword>
<comment type="function">
    <text evidence="10">DNA-dependent RNA polymerase catalyzes the transcription of DNA into RNA using the four ribonucleoside triphosphates as substrates.</text>
</comment>
<evidence type="ECO:0000256" key="4">
    <source>
        <dbReference type="ARBA" id="ARBA00022695"/>
    </source>
</evidence>
<dbReference type="Pfam" id="PF04997">
    <property type="entry name" value="RNA_pol_Rpb1_1"/>
    <property type="match status" value="1"/>
</dbReference>
<keyword evidence="13" id="KW-1185">Reference proteome</keyword>
<evidence type="ECO:0000259" key="11">
    <source>
        <dbReference type="SMART" id="SM00663"/>
    </source>
</evidence>
<dbReference type="InterPro" id="IPR006592">
    <property type="entry name" value="RNA_pol_N"/>
</dbReference>
<dbReference type="Pfam" id="PF04992">
    <property type="entry name" value="RNA_pol_Rpb1_6"/>
    <property type="match status" value="1"/>
</dbReference>
<organism evidence="12">
    <name type="scientific">Tetraselmis virus 1</name>
    <dbReference type="NCBI Taxonomy" id="2060617"/>
    <lineage>
        <taxon>Viruses</taxon>
        <taxon>Varidnaviria</taxon>
        <taxon>Bamfordvirae</taxon>
        <taxon>Nucleocytoviricota</taxon>
        <taxon>Megaviricetes</taxon>
        <taxon>Imitervirales</taxon>
        <taxon>Allomimiviridae</taxon>
        <taxon>Oceanusvirus</taxon>
        <taxon>Oceanusvirus kaneohense</taxon>
    </lineage>
</organism>
<dbReference type="EC" id="2.7.7.6" evidence="10"/>
<evidence type="ECO:0000256" key="6">
    <source>
        <dbReference type="ARBA" id="ARBA00022833"/>
    </source>
</evidence>
<evidence type="ECO:0000256" key="1">
    <source>
        <dbReference type="ARBA" id="ARBA00006460"/>
    </source>
</evidence>
<sequence length="1484" mass="165920">MSLYKELSYESAIAPVKSVQFALLSPDEIVKRSVCKITSSETFEGGVQKPNGMFDQRMGVVEHGKFCQTCSQGYTFCPGHHGHIELAVPVFHIHFFKTVVCILKCVCFRCSRLLIDPNEPEMVALRKLHRQKRWEAVYKLISKNGTIKRCGQHNPHGCGAIQPTRTAKHDEKFLKVEHEMSWDGIEGENKPSKITLGAEDVLRILSRIPDEDIIALGFHPKYSRPEWMIATVLPIPPPAVRPSAKNEMGQRSEDDLTIVLINIVKINTSLLQKKTAGKSIDSEPQVQLLQYYVATMVDNQIPNTSPATQRTGRSIKSISERLKTKEGRVRGNLLGKRVDYSARSVITPDPNISINELGVPLRVAMNLTFPEMVNHHNRSRLIDAVKNGPTIYPGARFIQKSGGDTQMLRLNKESPEIAIGDIVHRHLRDGDYVLFNRQPSLHKMSMMAHRVRVMPYNTFRLNACVTPSFNADFDGDEMNLHATISAFTMTEISMLAAVPMHVLTPKNSSPIIAVVQDVALGVHLITLPDVHMNNRLMYNLLASIPRFNGIVPDANKESIYWTGKQALSMIIPSPVNVSMKSSTDHPINIKHGIISESSDALDTSTYQKKTVGLVHTVYNEHGPRALTDMLDGTQRMVCDWLMQTGFSVGLSDLVVDPDVMEEIENGLGETSKKVNDIIKVIHGKNWKPKVSLNTPDEDFEKNVNEILNAAREKAASTATKKVDASNRIKRMITAGSKGKDLNLVQMTATLGQQSVDQKRPGYGFEGRTLPHYTKYDDGAEARGFVNSSFARGLKPSEFLFHSMGGRVGLIDTAVRTSESGYISRKLVKAMEDCKIATDGTVRNALGQIVQVLYGEDGMDAVSIELQKLFHLDFDGQRMADEFLIAENEIPDGWLTEDAKKKWLDNPEWSRFNKHFYDIMEDRRIIVMFMYGGKKDIEKDKTVEFPVNLHRIINDALEYQRLDKPRGWPSDLDPRYVLDTIDELVDTLVAHPYIGQAPVFTTLLRSYLNPKRLLNEGMFLSTFDNVINIIKERFDDSVSQPGDMVGIVSAQSLGEPTTQLTLNTFHMAGVASGSKAVSGLPRVMELLNVTSNPKQSLIHAYLPEDLRFDHEAAAQLKPRLETTYLSDVVTKSKIYYDPDTWNTRVAEDQELIEAYSIFSDPDADFSNSPWVIRLQLDKETMLTHALTMLDISDAINNFYRESVSTMHSDDNSNELIFRIRLIPQSNSATNDLLTEVKAFEAAMMESVALKGNIGIKTAMPLKLRGAREYEYDAAIGSFTKVSEDHEWILECDGKDLAEVLASPLIDPKRTQSNDVCETLNVLGVEAARQKLYEELQIVLADSKINPRHILLLVDTMTLGGGLQSINRHGINRGDIGPLAKCSFEETTDMLRNAAMFAEIDKVNGVSASIMLGQVPPGGTGDVDPVLDETLVSDTILVDHPLPTDEDYSKIDRDEMCRRILRFAPIDMDANDGWSTEINIAVNIKK</sequence>
<dbReference type="InterPro" id="IPR038593">
    <property type="entry name" value="RNA_pol_Rpb1_7_sf"/>
</dbReference>
<evidence type="ECO:0000256" key="10">
    <source>
        <dbReference type="RuleBase" id="RU004279"/>
    </source>
</evidence>
<dbReference type="InterPro" id="IPR038120">
    <property type="entry name" value="Rpb1_funnel_sf"/>
</dbReference>
<gene>
    <name evidence="12" type="ORF">TetV_518</name>
</gene>
<dbReference type="InterPro" id="IPR007080">
    <property type="entry name" value="RNA_pol_Rpb1_1"/>
</dbReference>
<dbReference type="GO" id="GO:0003677">
    <property type="term" value="F:DNA binding"/>
    <property type="evidence" value="ECO:0007669"/>
    <property type="project" value="UniProtKB-KW"/>
</dbReference>
<dbReference type="Pfam" id="PF04990">
    <property type="entry name" value="RNA_pol_Rpb1_7"/>
    <property type="match status" value="1"/>
</dbReference>
<dbReference type="EMBL" id="KY322437">
    <property type="protein sequence ID" value="AUF82600.1"/>
    <property type="molecule type" value="Genomic_DNA"/>
</dbReference>
<dbReference type="GO" id="GO:0006351">
    <property type="term" value="P:DNA-templated transcription"/>
    <property type="evidence" value="ECO:0007669"/>
    <property type="project" value="InterPro"/>
</dbReference>
<keyword evidence="9 10" id="KW-0804">Transcription</keyword>
<reference evidence="12" key="1">
    <citation type="journal article" date="2018" name="Virology">
        <title>A giant virus infecting green algae encodes key fermentation genes.</title>
        <authorList>
            <person name="Schvarcz C.R."/>
            <person name="Steward G.F."/>
        </authorList>
    </citation>
    <scope>NUCLEOTIDE SEQUENCE [LARGE SCALE GENOMIC DNA]</scope>
</reference>
<dbReference type="Gene3D" id="6.10.250.2940">
    <property type="match status" value="1"/>
</dbReference>
<dbReference type="Pfam" id="PF00623">
    <property type="entry name" value="RNA_pol_Rpb1_2"/>
    <property type="match status" value="1"/>
</dbReference>
<dbReference type="GO" id="GO:0003899">
    <property type="term" value="F:DNA-directed RNA polymerase activity"/>
    <property type="evidence" value="ECO:0007669"/>
    <property type="project" value="UniProtKB-EC"/>
</dbReference>
<dbReference type="SUPFAM" id="SSF64484">
    <property type="entry name" value="beta and beta-prime subunits of DNA dependent RNA-polymerase"/>
    <property type="match status" value="1"/>
</dbReference>
<evidence type="ECO:0000256" key="9">
    <source>
        <dbReference type="ARBA" id="ARBA00023163"/>
    </source>
</evidence>
<evidence type="ECO:0000256" key="7">
    <source>
        <dbReference type="ARBA" id="ARBA00022842"/>
    </source>
</evidence>
<dbReference type="Gene3D" id="3.30.1490.180">
    <property type="entry name" value="RNA polymerase ii"/>
    <property type="match status" value="1"/>
</dbReference>
<dbReference type="NCBIfam" id="NF006336">
    <property type="entry name" value="PRK08566.1"/>
    <property type="match status" value="1"/>
</dbReference>
<keyword evidence="4 10" id="KW-0548">Nucleotidyltransferase</keyword>
<dbReference type="FunFam" id="2.40.40.20:FF:000019">
    <property type="entry name" value="DNA-directed RNA polymerase II subunit RPB1"/>
    <property type="match status" value="1"/>
</dbReference>
<keyword evidence="8" id="KW-0238">DNA-binding</keyword>
<dbReference type="FunFam" id="4.10.860.120:FF:000003">
    <property type="entry name" value="DNA-directed RNA polymerase subunit"/>
    <property type="match status" value="1"/>
</dbReference>
<dbReference type="InterPro" id="IPR000722">
    <property type="entry name" value="RNA_pol_asu"/>
</dbReference>
<dbReference type="Pfam" id="PF05000">
    <property type="entry name" value="RNA_pol_Rpb1_4"/>
    <property type="match status" value="1"/>
</dbReference>
<dbReference type="Gene3D" id="1.10.150.390">
    <property type="match status" value="1"/>
</dbReference>
<dbReference type="InterPro" id="IPR007066">
    <property type="entry name" value="RNA_pol_Rpb1_3"/>
</dbReference>
<accession>A0A2P0VP07</accession>
<dbReference type="GO" id="GO:0000428">
    <property type="term" value="C:DNA-directed RNA polymerase complex"/>
    <property type="evidence" value="ECO:0007669"/>
    <property type="project" value="UniProtKB-KW"/>
</dbReference>
<keyword evidence="6" id="KW-0862">Zinc</keyword>
<evidence type="ECO:0000256" key="8">
    <source>
        <dbReference type="ARBA" id="ARBA00023125"/>
    </source>
</evidence>
<dbReference type="Gene3D" id="3.30.1360.140">
    <property type="match status" value="1"/>
</dbReference>
<evidence type="ECO:0000256" key="5">
    <source>
        <dbReference type="ARBA" id="ARBA00022723"/>
    </source>
</evidence>
<dbReference type="Gene3D" id="1.10.274.100">
    <property type="entry name" value="RNA polymerase Rpb1, domain 3"/>
    <property type="match status" value="1"/>
</dbReference>
<evidence type="ECO:0000313" key="13">
    <source>
        <dbReference type="Proteomes" id="UP000244773"/>
    </source>
</evidence>
<dbReference type="InterPro" id="IPR007083">
    <property type="entry name" value="RNA_pol_Rpb1_4"/>
</dbReference>
<dbReference type="Pfam" id="PF04998">
    <property type="entry name" value="RNA_pol_Rpb1_5"/>
    <property type="match status" value="1"/>
</dbReference>
<dbReference type="PANTHER" id="PTHR19376:SF37">
    <property type="entry name" value="DNA-DIRECTED RNA POLYMERASE II SUBUNIT RPB1"/>
    <property type="match status" value="1"/>
</dbReference>
<dbReference type="PANTHER" id="PTHR19376">
    <property type="entry name" value="DNA-DIRECTED RNA POLYMERASE"/>
    <property type="match status" value="1"/>
</dbReference>
<dbReference type="Proteomes" id="UP000244773">
    <property type="component" value="Segment"/>
</dbReference>
<keyword evidence="2 10" id="KW-0240">DNA-directed RNA polymerase</keyword>
<dbReference type="GO" id="GO:0046872">
    <property type="term" value="F:metal ion binding"/>
    <property type="evidence" value="ECO:0007669"/>
    <property type="project" value="UniProtKB-KW"/>
</dbReference>